<keyword evidence="3" id="KW-1185">Reference proteome</keyword>
<keyword evidence="2" id="KW-0378">Hydrolase</keyword>
<dbReference type="GO" id="GO:0004527">
    <property type="term" value="F:exonuclease activity"/>
    <property type="evidence" value="ECO:0007669"/>
    <property type="project" value="UniProtKB-KW"/>
</dbReference>
<evidence type="ECO:0000313" key="2">
    <source>
        <dbReference type="EMBL" id="QDV42273.1"/>
    </source>
</evidence>
<protein>
    <submittedName>
        <fullName evidence="2">Endonuclease/Exonuclease/phosphatase family protein</fullName>
    </submittedName>
</protein>
<dbReference type="InterPro" id="IPR005135">
    <property type="entry name" value="Endo/exonuclease/phosphatase"/>
</dbReference>
<dbReference type="InterPro" id="IPR018247">
    <property type="entry name" value="EF_Hand_1_Ca_BS"/>
</dbReference>
<accession>A0A518HN55</accession>
<keyword evidence="2" id="KW-0269">Exonuclease</keyword>
<evidence type="ECO:0000313" key="3">
    <source>
        <dbReference type="Proteomes" id="UP000319004"/>
    </source>
</evidence>
<keyword evidence="2" id="KW-0540">Nuclease</keyword>
<sequence>MRLFGRNKRRPFAIEALEHRRLLTAMRIVGWNTLNNPDNATEDANFSTVLSAIGNETIGSITKRIDVLGLSETDASSIARVESILDSLYPSTDYARIVTAPDGGGDATGFVYDTATVQLQESVQLAGAFTHSTMRAKFRPVGTSGTEDFYAYSVHLKAGTSSSDKSKRASEANLLRNDIDALGQGTSVIVAGDFNMKTSSEYAWGNLTSAGAGQLLDVYGPGGAGNWNDNFSFRHLHSQDPSTSGAGMDDRFDIQFATGEFFDGSGLEYVDGSYHVFGNNGTHTLNGSILTGTGASTTVLNALAAASDHLPIVADYQFSTTAEVVIVETSGTHVTEGGALDSYNVSLSQSPTSNVSVTITPDGQLDIGSGPGISQVLTFTPVNALTPQTVIVSAYNDLVIEGSHQGVITHSSSSSDPNYNGLSVPSVVASITDNDNAPGVSFAHSGGGLDVAEGGLTDSYAVSLDTVPADNVTITLTPDSQLDLGAGAATPIVLTFTPANAQTPQTVPVAAFDDALVESLHTGVIQHSASSADPLYNDIAISQLVAEITDNEIPSVPSIVISEIMYNPDTSETGALPEWLEVVNTGTEIADLGGWYFEDEDTNWGAIPAGTFLPPNEAAVFYDQTFTSEATFRSAWDVPASALVIGINWASLANSPSSTNEVLRLYDDNQVEMDLVNYDDSGAWPSDSPDGPSIYLTDLAADNNVGSNWGRSTSGIVDARNASSPFSFADVGSPGDFPPLPTPASLVVTQSGGSTGVTEGGGADSLDVVLAGTPTANVTVTLTPSNGEIDLGWGAGVPRVLTFTPANAATVQSVTISADNDSEIEGVHWSLVSFTISSSDPTFNALSTTPVDVQITDNNVLGDMNGDGQVDNLDIAAFAMALSDPVAYAQAYPGLDPEILGDFDDDGYLTNLDIAGFAALLS</sequence>
<name>A0A518HN55_9BACT</name>
<dbReference type="PROSITE" id="PS00018">
    <property type="entry name" value="EF_HAND_1"/>
    <property type="match status" value="2"/>
</dbReference>
<evidence type="ECO:0000259" key="1">
    <source>
        <dbReference type="PROSITE" id="PS51841"/>
    </source>
</evidence>
<dbReference type="Pfam" id="PF00932">
    <property type="entry name" value="LTD"/>
    <property type="match status" value="1"/>
</dbReference>
<dbReference type="EMBL" id="CP037423">
    <property type="protein sequence ID" value="QDV42273.1"/>
    <property type="molecule type" value="Genomic_DNA"/>
</dbReference>
<feature type="domain" description="LTD" evidence="1">
    <location>
        <begin position="547"/>
        <end position="730"/>
    </location>
</feature>
<dbReference type="InterPro" id="IPR001322">
    <property type="entry name" value="Lamin_tail_dom"/>
</dbReference>
<proteinExistence type="predicted"/>
<dbReference type="KEGG" id="snep:Enr13x_21180"/>
<dbReference type="SUPFAM" id="SSF56219">
    <property type="entry name" value="DNase I-like"/>
    <property type="match status" value="1"/>
</dbReference>
<dbReference type="Pfam" id="PF03372">
    <property type="entry name" value="Exo_endo_phos"/>
    <property type="match status" value="1"/>
</dbReference>
<dbReference type="Proteomes" id="UP000319004">
    <property type="component" value="Chromosome"/>
</dbReference>
<dbReference type="Gene3D" id="3.60.10.10">
    <property type="entry name" value="Endonuclease/exonuclease/phosphatase"/>
    <property type="match status" value="1"/>
</dbReference>
<organism evidence="2 3">
    <name type="scientific">Stieleria neptunia</name>
    <dbReference type="NCBI Taxonomy" id="2527979"/>
    <lineage>
        <taxon>Bacteria</taxon>
        <taxon>Pseudomonadati</taxon>
        <taxon>Planctomycetota</taxon>
        <taxon>Planctomycetia</taxon>
        <taxon>Pirellulales</taxon>
        <taxon>Pirellulaceae</taxon>
        <taxon>Stieleria</taxon>
    </lineage>
</organism>
<gene>
    <name evidence="2" type="ORF">Enr13x_21180</name>
</gene>
<dbReference type="AlphaFoldDB" id="A0A518HN55"/>
<dbReference type="OrthoDB" id="287716at2"/>
<dbReference type="GO" id="GO:0004519">
    <property type="term" value="F:endonuclease activity"/>
    <property type="evidence" value="ECO:0007669"/>
    <property type="project" value="UniProtKB-KW"/>
</dbReference>
<dbReference type="RefSeq" id="WP_145385932.1">
    <property type="nucleotide sequence ID" value="NZ_CP037423.1"/>
</dbReference>
<keyword evidence="2" id="KW-0255">Endonuclease</keyword>
<dbReference type="PROSITE" id="PS51841">
    <property type="entry name" value="LTD"/>
    <property type="match status" value="1"/>
</dbReference>
<reference evidence="2 3" key="1">
    <citation type="submission" date="2019-03" db="EMBL/GenBank/DDBJ databases">
        <title>Deep-cultivation of Planctomycetes and their phenomic and genomic characterization uncovers novel biology.</title>
        <authorList>
            <person name="Wiegand S."/>
            <person name="Jogler M."/>
            <person name="Boedeker C."/>
            <person name="Pinto D."/>
            <person name="Vollmers J."/>
            <person name="Rivas-Marin E."/>
            <person name="Kohn T."/>
            <person name="Peeters S.H."/>
            <person name="Heuer A."/>
            <person name="Rast P."/>
            <person name="Oberbeckmann S."/>
            <person name="Bunk B."/>
            <person name="Jeske O."/>
            <person name="Meyerdierks A."/>
            <person name="Storesund J.E."/>
            <person name="Kallscheuer N."/>
            <person name="Luecker S."/>
            <person name="Lage O.M."/>
            <person name="Pohl T."/>
            <person name="Merkel B.J."/>
            <person name="Hornburger P."/>
            <person name="Mueller R.-W."/>
            <person name="Bruemmer F."/>
            <person name="Labrenz M."/>
            <person name="Spormann A.M."/>
            <person name="Op den Camp H."/>
            <person name="Overmann J."/>
            <person name="Amann R."/>
            <person name="Jetten M.S.M."/>
            <person name="Mascher T."/>
            <person name="Medema M.H."/>
            <person name="Devos D.P."/>
            <person name="Kaster A.-K."/>
            <person name="Ovreas L."/>
            <person name="Rohde M."/>
            <person name="Galperin M.Y."/>
            <person name="Jogler C."/>
        </authorList>
    </citation>
    <scope>NUCLEOTIDE SEQUENCE [LARGE SCALE GENOMIC DNA]</scope>
    <source>
        <strain evidence="2 3">Enr13</strain>
    </source>
</reference>
<dbReference type="InterPro" id="IPR036691">
    <property type="entry name" value="Endo/exonu/phosph_ase_sf"/>
</dbReference>